<organism evidence="2">
    <name type="scientific">Phage sp. ctR9T2</name>
    <dbReference type="NCBI Taxonomy" id="2825795"/>
    <lineage>
        <taxon>Viruses</taxon>
    </lineage>
</organism>
<evidence type="ECO:0000256" key="1">
    <source>
        <dbReference type="SAM" id="MobiDB-lite"/>
    </source>
</evidence>
<reference evidence="2" key="1">
    <citation type="journal article" date="2021" name="Proc. Natl. Acad. Sci. U.S.A.">
        <title>A Catalog of Tens of Thousands of Viruses from Human Metagenomes Reveals Hidden Associations with Chronic Diseases.</title>
        <authorList>
            <person name="Tisza M.J."/>
            <person name="Buck C.B."/>
        </authorList>
    </citation>
    <scope>NUCLEOTIDE SEQUENCE</scope>
    <source>
        <strain evidence="2">CtR9T2</strain>
    </source>
</reference>
<sequence>MVGDVANEKNLIPLTQRGKEEAKMIRQKGQKAQKEAQRRRKALRESMNALLELPISNQRDFNKAVKVGIPMEDIDNSQLIVLALFNQAKSGDVAAIRELRSLIGEDKAEYPEGVTVIDDV</sequence>
<accession>A0A8S5UFM2</accession>
<feature type="compositionally biased region" description="Basic residues" evidence="1">
    <location>
        <begin position="25"/>
        <end position="41"/>
    </location>
</feature>
<dbReference type="EMBL" id="BK016081">
    <property type="protein sequence ID" value="DAF93277.1"/>
    <property type="molecule type" value="Genomic_DNA"/>
</dbReference>
<evidence type="ECO:0000313" key="2">
    <source>
        <dbReference type="EMBL" id="DAF93277.1"/>
    </source>
</evidence>
<name>A0A8S5UFM2_9VIRU</name>
<protein>
    <submittedName>
        <fullName evidence="2">DNA damage checkpoint protein</fullName>
    </submittedName>
</protein>
<feature type="region of interest" description="Disordered" evidence="1">
    <location>
        <begin position="16"/>
        <end position="41"/>
    </location>
</feature>
<proteinExistence type="predicted"/>